<organism evidence="1 2">
    <name type="scientific">Sporolactobacillus shoreicorticis</name>
    <dbReference type="NCBI Taxonomy" id="1923877"/>
    <lineage>
        <taxon>Bacteria</taxon>
        <taxon>Bacillati</taxon>
        <taxon>Bacillota</taxon>
        <taxon>Bacilli</taxon>
        <taxon>Bacillales</taxon>
        <taxon>Sporolactobacillaceae</taxon>
        <taxon>Sporolactobacillus</taxon>
    </lineage>
</organism>
<protein>
    <submittedName>
        <fullName evidence="1">OsmC family protein</fullName>
    </submittedName>
</protein>
<dbReference type="PANTHER" id="PTHR42830:SF2">
    <property type="entry name" value="OSMC_OHR FAMILY PROTEIN"/>
    <property type="match status" value="1"/>
</dbReference>
<evidence type="ECO:0000313" key="1">
    <source>
        <dbReference type="EMBL" id="MFD2694914.1"/>
    </source>
</evidence>
<dbReference type="PANTHER" id="PTHR42830">
    <property type="entry name" value="OSMOTICALLY INDUCIBLE FAMILY PROTEIN"/>
    <property type="match status" value="1"/>
</dbReference>
<dbReference type="RefSeq" id="WP_253062727.1">
    <property type="nucleotide sequence ID" value="NZ_JAMXWM010000015.1"/>
</dbReference>
<proteinExistence type="predicted"/>
<reference evidence="2" key="1">
    <citation type="journal article" date="2019" name="Int. J. Syst. Evol. Microbiol.">
        <title>The Global Catalogue of Microorganisms (GCM) 10K type strain sequencing project: providing services to taxonomists for standard genome sequencing and annotation.</title>
        <authorList>
            <consortium name="The Broad Institute Genomics Platform"/>
            <consortium name="The Broad Institute Genome Sequencing Center for Infectious Disease"/>
            <person name="Wu L."/>
            <person name="Ma J."/>
        </authorList>
    </citation>
    <scope>NUCLEOTIDE SEQUENCE [LARGE SCALE GENOMIC DNA]</scope>
    <source>
        <strain evidence="2">TISTR 2466</strain>
    </source>
</reference>
<dbReference type="Pfam" id="PF02566">
    <property type="entry name" value="OsmC"/>
    <property type="match status" value="1"/>
</dbReference>
<dbReference type="Gene3D" id="3.30.300.20">
    <property type="match status" value="1"/>
</dbReference>
<dbReference type="EMBL" id="JBHUMQ010000033">
    <property type="protein sequence ID" value="MFD2694914.1"/>
    <property type="molecule type" value="Genomic_DNA"/>
</dbReference>
<name>A0ABW5S5A0_9BACL</name>
<dbReference type="InterPro" id="IPR036102">
    <property type="entry name" value="OsmC/Ohrsf"/>
</dbReference>
<dbReference type="Proteomes" id="UP001597399">
    <property type="component" value="Unassembled WGS sequence"/>
</dbReference>
<evidence type="ECO:0000313" key="2">
    <source>
        <dbReference type="Proteomes" id="UP001597399"/>
    </source>
</evidence>
<accession>A0ABW5S5A0</accession>
<dbReference type="InterPro" id="IPR052707">
    <property type="entry name" value="OsmC_Ohr_Peroxiredoxin"/>
</dbReference>
<sequence length="148" mass="16162">MTDFHFELNGSWSGSWDGEGKIQTNGLLSAISVDRAMSGKGVGTNPDELLISALASCYMITLGIRLKKEKVTYRHIEIQTKATVTKKGGLHFEKVTHYPTVYLTEPISDALTEHLNTCIHKAEQDCVIAKAVKGNVAISVEPTFIGEP</sequence>
<keyword evidence="2" id="KW-1185">Reference proteome</keyword>
<dbReference type="SUPFAM" id="SSF82784">
    <property type="entry name" value="OsmC-like"/>
    <property type="match status" value="1"/>
</dbReference>
<dbReference type="InterPro" id="IPR003718">
    <property type="entry name" value="OsmC/Ohr_fam"/>
</dbReference>
<gene>
    <name evidence="1" type="ORF">ACFSUE_14950</name>
</gene>
<dbReference type="InterPro" id="IPR015946">
    <property type="entry name" value="KH_dom-like_a/b"/>
</dbReference>
<comment type="caution">
    <text evidence="1">The sequence shown here is derived from an EMBL/GenBank/DDBJ whole genome shotgun (WGS) entry which is preliminary data.</text>
</comment>